<organism evidence="4 5">
    <name type="scientific">Aceticella autotrophica</name>
    <dbReference type="NCBI Taxonomy" id="2755338"/>
    <lineage>
        <taxon>Bacteria</taxon>
        <taxon>Bacillati</taxon>
        <taxon>Bacillota</taxon>
        <taxon>Clostridia</taxon>
        <taxon>Thermoanaerobacterales</taxon>
        <taxon>Thermoanaerobacteraceae</taxon>
        <taxon>Aceticella</taxon>
    </lineage>
</organism>
<keyword evidence="5" id="KW-1185">Reference proteome</keyword>
<evidence type="ECO:0000313" key="4">
    <source>
        <dbReference type="EMBL" id="QSZ27064.1"/>
    </source>
</evidence>
<keyword evidence="2" id="KW-0456">Lyase</keyword>
<evidence type="ECO:0000256" key="2">
    <source>
        <dbReference type="ARBA" id="ARBA00023239"/>
    </source>
</evidence>
<sequence>MGKIIKTPLTEDTVKDLKAGESLYITGKIYTARDAAHKRMIDTLNNGGNLPIDIKNQIIYYVGPCPAKPGHVVGSCGPTTSGRMDLYAPMLLKLGLKGMIGKGYRNKDVIDAIIKYHGVYFTTIGGAGALLAGKVKKARIIAYDDLGPEAIHEFVVEDFPVIVTIDMYGNNLYESEREKYRRNL</sequence>
<dbReference type="GO" id="GO:0016836">
    <property type="term" value="F:hydro-lyase activity"/>
    <property type="evidence" value="ECO:0007669"/>
    <property type="project" value="InterPro"/>
</dbReference>
<dbReference type="SUPFAM" id="SSF117457">
    <property type="entry name" value="FumA C-terminal domain-like"/>
    <property type="match status" value="1"/>
</dbReference>
<evidence type="ECO:0000256" key="1">
    <source>
        <dbReference type="ARBA" id="ARBA00008876"/>
    </source>
</evidence>
<feature type="domain" description="Fe-S hydro-lyase tartrate dehydratase beta-type catalytic" evidence="3">
    <location>
        <begin position="6"/>
        <end position="174"/>
    </location>
</feature>
<dbReference type="InterPro" id="IPR004647">
    <property type="entry name" value="Fe-S_hydro-lyase_TtdB-typ_cat"/>
</dbReference>
<dbReference type="EMBL" id="CP060096">
    <property type="protein sequence ID" value="QSZ27064.1"/>
    <property type="molecule type" value="Genomic_DNA"/>
</dbReference>
<dbReference type="Proteomes" id="UP000671913">
    <property type="component" value="Chromosome"/>
</dbReference>
<dbReference type="Pfam" id="PF05683">
    <property type="entry name" value="Fumerase_C"/>
    <property type="match status" value="1"/>
</dbReference>
<dbReference type="NCBIfam" id="TIGR00723">
    <property type="entry name" value="ttdB_fumA_fumB"/>
    <property type="match status" value="1"/>
</dbReference>
<dbReference type="NCBIfam" id="NF005310">
    <property type="entry name" value="PRK06842.1"/>
    <property type="match status" value="1"/>
</dbReference>
<gene>
    <name evidence="4" type="ORF">ACETAC_09375</name>
</gene>
<name>A0A975AV73_9THEO</name>
<reference evidence="4" key="1">
    <citation type="submission" date="2020-08" db="EMBL/GenBank/DDBJ databases">
        <title>Genomic insights into the carbon and energy metabolism of the first obligate autotrophic acetogenic bacterium Aceticella autotrophica gen. nov., sp. nov.</title>
        <authorList>
            <person name="Toshchakov S.V."/>
            <person name="Elcheninov A.G."/>
            <person name="Kublanov I.V."/>
            <person name="Frolov E.N."/>
            <person name="Lebedinsky A.V."/>
        </authorList>
    </citation>
    <scope>NUCLEOTIDE SEQUENCE</scope>
    <source>
        <strain evidence="4">3443-3Ac</strain>
    </source>
</reference>
<protein>
    <submittedName>
        <fullName evidence="4">Fe-S-containing hydro-lyase</fullName>
    </submittedName>
</protein>
<dbReference type="KEGG" id="aaut:ACETAC_09375"/>
<proteinExistence type="inferred from homology"/>
<dbReference type="AlphaFoldDB" id="A0A975AV73"/>
<dbReference type="PANTHER" id="PTHR43351:SF2">
    <property type="entry name" value="L(+)-TARTRATE DEHYDRATASE SUBUNIT BETA-RELATED"/>
    <property type="match status" value="1"/>
</dbReference>
<evidence type="ECO:0000313" key="5">
    <source>
        <dbReference type="Proteomes" id="UP000671913"/>
    </source>
</evidence>
<dbReference type="InterPro" id="IPR036660">
    <property type="entry name" value="Fe-S_hydroAse_TtdB_cat_sf"/>
</dbReference>
<dbReference type="PANTHER" id="PTHR43351">
    <property type="entry name" value="L(+)-TARTRATE DEHYDRATASE SUBUNIT BETA"/>
    <property type="match status" value="1"/>
</dbReference>
<accession>A0A975AV73</accession>
<dbReference type="Gene3D" id="3.20.130.10">
    <property type="entry name" value="Fe-S hydro-lyase, tartrate dehydratase beta-type, catalytic domain"/>
    <property type="match status" value="1"/>
</dbReference>
<comment type="similarity">
    <text evidence="1">Belongs to the class-I fumarase family.</text>
</comment>
<dbReference type="RefSeq" id="WP_284679758.1">
    <property type="nucleotide sequence ID" value="NZ_CP060096.1"/>
</dbReference>
<evidence type="ECO:0000259" key="3">
    <source>
        <dbReference type="Pfam" id="PF05683"/>
    </source>
</evidence>